<evidence type="ECO:0000313" key="2">
    <source>
        <dbReference type="EMBL" id="PSL03398.1"/>
    </source>
</evidence>
<name>A0A2P8E1N7_9BACT</name>
<dbReference type="Proteomes" id="UP000240708">
    <property type="component" value="Unassembled WGS sequence"/>
</dbReference>
<dbReference type="EMBL" id="PYGF01000007">
    <property type="protein sequence ID" value="PSL03398.1"/>
    <property type="molecule type" value="Genomic_DNA"/>
</dbReference>
<evidence type="ECO:0000259" key="1">
    <source>
        <dbReference type="Pfam" id="PF20409"/>
    </source>
</evidence>
<dbReference type="AlphaFoldDB" id="A0A2P8E1N7"/>
<evidence type="ECO:0000313" key="3">
    <source>
        <dbReference type="Proteomes" id="UP000240708"/>
    </source>
</evidence>
<dbReference type="InterPro" id="IPR032710">
    <property type="entry name" value="NTF2-like_dom_sf"/>
</dbReference>
<dbReference type="RefSeq" id="WP_106567780.1">
    <property type="nucleotide sequence ID" value="NZ_PYGF01000007.1"/>
</dbReference>
<protein>
    <submittedName>
        <fullName evidence="2">SnoaL-like protein</fullName>
    </submittedName>
</protein>
<dbReference type="SUPFAM" id="SSF54427">
    <property type="entry name" value="NTF2-like"/>
    <property type="match status" value="1"/>
</dbReference>
<dbReference type="Gene3D" id="3.10.450.50">
    <property type="match status" value="1"/>
</dbReference>
<keyword evidence="3" id="KW-1185">Reference proteome</keyword>
<gene>
    <name evidence="2" type="ORF">CLV48_107116</name>
</gene>
<dbReference type="PANTHER" id="PTHR34003:SF2">
    <property type="entry name" value="SNOAL-LIKE DOMAIN-CONTAINING PROTEIN"/>
    <property type="match status" value="1"/>
</dbReference>
<feature type="domain" description="SnoaL-like" evidence="1">
    <location>
        <begin position="5"/>
        <end position="118"/>
    </location>
</feature>
<accession>A0A2P8E1N7</accession>
<organism evidence="2 3">
    <name type="scientific">Cecembia rubra</name>
    <dbReference type="NCBI Taxonomy" id="1485585"/>
    <lineage>
        <taxon>Bacteria</taxon>
        <taxon>Pseudomonadati</taxon>
        <taxon>Bacteroidota</taxon>
        <taxon>Cytophagia</taxon>
        <taxon>Cytophagales</taxon>
        <taxon>Cyclobacteriaceae</taxon>
        <taxon>Cecembia</taxon>
    </lineage>
</organism>
<dbReference type="Pfam" id="PF20409">
    <property type="entry name" value="SnoaL_5"/>
    <property type="match status" value="1"/>
</dbReference>
<reference evidence="2 3" key="1">
    <citation type="submission" date="2018-03" db="EMBL/GenBank/DDBJ databases">
        <title>Genomic Encyclopedia of Archaeal and Bacterial Type Strains, Phase II (KMG-II): from individual species to whole genera.</title>
        <authorList>
            <person name="Goeker M."/>
        </authorList>
    </citation>
    <scope>NUCLEOTIDE SEQUENCE [LARGE SCALE GENOMIC DNA]</scope>
    <source>
        <strain evidence="2 3">DSM 28057</strain>
    </source>
</reference>
<proteinExistence type="predicted"/>
<sequence length="122" mass="14295">MNLKETVEEMNRMIMSGQNMEAFEKYYHDDVVMQENANPICEGKTANREREKKAQEQMMASIEQFHGAEVKAVAIGDNTTMVEWSFDMTYKGGNRSKMEQVAVQRWKDGKIIHERFYYNSPK</sequence>
<dbReference type="OrthoDB" id="336094at2"/>
<dbReference type="PANTHER" id="PTHR34003">
    <property type="entry name" value="BLL2395 PROTEIN"/>
    <property type="match status" value="1"/>
</dbReference>
<dbReference type="InterPro" id="IPR046860">
    <property type="entry name" value="SnoaL_5"/>
</dbReference>
<comment type="caution">
    <text evidence="2">The sequence shown here is derived from an EMBL/GenBank/DDBJ whole genome shotgun (WGS) entry which is preliminary data.</text>
</comment>